<evidence type="ECO:0000313" key="5">
    <source>
        <dbReference type="Proteomes" id="UP000028123"/>
    </source>
</evidence>
<dbReference type="eggNOG" id="COG1051">
    <property type="taxonomic scope" value="Bacteria"/>
</dbReference>
<dbReference type="Gene3D" id="3.90.79.10">
    <property type="entry name" value="Nucleoside Triphosphate Pyrophosphohydrolase"/>
    <property type="match status" value="1"/>
</dbReference>
<dbReference type="InterPro" id="IPR020476">
    <property type="entry name" value="Nudix_hydrolase"/>
</dbReference>
<feature type="domain" description="Nudix hydrolase" evidence="3">
    <location>
        <begin position="1"/>
        <end position="134"/>
    </location>
</feature>
<dbReference type="AlphaFoldDB" id="A0A081P2U5"/>
<comment type="caution">
    <text evidence="4">The sequence shown here is derived from an EMBL/GenBank/DDBJ whole genome shotgun (WGS) entry which is preliminary data.</text>
</comment>
<dbReference type="SUPFAM" id="SSF55811">
    <property type="entry name" value="Nudix"/>
    <property type="match status" value="1"/>
</dbReference>
<protein>
    <submittedName>
        <fullName evidence="4">DNA mismatch repair protein MutT</fullName>
    </submittedName>
</protein>
<evidence type="ECO:0000313" key="4">
    <source>
        <dbReference type="EMBL" id="KEQ25018.1"/>
    </source>
</evidence>
<accession>A0A081P2U5</accession>
<dbReference type="InterPro" id="IPR000086">
    <property type="entry name" value="NUDIX_hydrolase_dom"/>
</dbReference>
<sequence length="163" mass="18037">MLKYNIAFIRSGDRLLMLNRGKAPLLGLWNGVGGKLEPGETPLESVMREIEEETGLRLETEAVRFGGTVTWEVDGRDAGGMYAFIGEVPGDALPALPMETAEGILAWKPIDWVIDAENYGVVQHVQHFLPAMLAGEPCAEHRCFFREGKLLTVERRPLQEVGC</sequence>
<dbReference type="OrthoDB" id="9804563at2"/>
<keyword evidence="5" id="KW-1185">Reference proteome</keyword>
<dbReference type="Pfam" id="PF00293">
    <property type="entry name" value="NUDIX"/>
    <property type="match status" value="1"/>
</dbReference>
<reference evidence="4 5" key="1">
    <citation type="submission" date="2014-06" db="EMBL/GenBank/DDBJ databases">
        <title>Draft genome sequence of Paenibacillus sp. MSt1.</title>
        <authorList>
            <person name="Aw Y.K."/>
            <person name="Ong K.S."/>
            <person name="Gan H.M."/>
            <person name="Lee S.M."/>
        </authorList>
    </citation>
    <scope>NUCLEOTIDE SEQUENCE [LARGE SCALE GENOMIC DNA]</scope>
    <source>
        <strain evidence="4 5">MSt1</strain>
    </source>
</reference>
<evidence type="ECO:0000259" key="3">
    <source>
        <dbReference type="PROSITE" id="PS51462"/>
    </source>
</evidence>
<dbReference type="PANTHER" id="PTHR43736">
    <property type="entry name" value="ADP-RIBOSE PYROPHOSPHATASE"/>
    <property type="match status" value="1"/>
</dbReference>
<dbReference type="InterPro" id="IPR015797">
    <property type="entry name" value="NUDIX_hydrolase-like_dom_sf"/>
</dbReference>
<dbReference type="GO" id="GO:0016787">
    <property type="term" value="F:hydrolase activity"/>
    <property type="evidence" value="ECO:0007669"/>
    <property type="project" value="UniProtKB-KW"/>
</dbReference>
<keyword evidence="2" id="KW-0378">Hydrolase</keyword>
<dbReference type="CDD" id="cd18886">
    <property type="entry name" value="NUDIX_MutT_Nudt1"/>
    <property type="match status" value="1"/>
</dbReference>
<evidence type="ECO:0000256" key="1">
    <source>
        <dbReference type="ARBA" id="ARBA00005582"/>
    </source>
</evidence>
<dbReference type="Proteomes" id="UP000028123">
    <property type="component" value="Unassembled WGS sequence"/>
</dbReference>
<gene>
    <name evidence="4" type="ORF">ET33_04800</name>
</gene>
<evidence type="ECO:0000256" key="2">
    <source>
        <dbReference type="ARBA" id="ARBA00022801"/>
    </source>
</evidence>
<comment type="similarity">
    <text evidence="1">Belongs to the Nudix hydrolase family.</text>
</comment>
<dbReference type="EMBL" id="JNVM01000012">
    <property type="protein sequence ID" value="KEQ25018.1"/>
    <property type="molecule type" value="Genomic_DNA"/>
</dbReference>
<name>A0A081P2U5_9BACL</name>
<dbReference type="PRINTS" id="PR00502">
    <property type="entry name" value="NUDIXFAMILY"/>
</dbReference>
<proteinExistence type="inferred from homology"/>
<dbReference type="PANTHER" id="PTHR43736:SF1">
    <property type="entry name" value="DIHYDRONEOPTERIN TRIPHOSPHATE DIPHOSPHATASE"/>
    <property type="match status" value="1"/>
</dbReference>
<dbReference type="RefSeq" id="WP_036683305.1">
    <property type="nucleotide sequence ID" value="NZ_JNVM01000012.1"/>
</dbReference>
<organism evidence="4 5">
    <name type="scientific">Paenibacillus tyrfis</name>
    <dbReference type="NCBI Taxonomy" id="1501230"/>
    <lineage>
        <taxon>Bacteria</taxon>
        <taxon>Bacillati</taxon>
        <taxon>Bacillota</taxon>
        <taxon>Bacilli</taxon>
        <taxon>Bacillales</taxon>
        <taxon>Paenibacillaceae</taxon>
        <taxon>Paenibacillus</taxon>
    </lineage>
</organism>
<dbReference type="PROSITE" id="PS51462">
    <property type="entry name" value="NUDIX"/>
    <property type="match status" value="1"/>
</dbReference>